<dbReference type="AlphaFoldDB" id="A0A9D1H8S8"/>
<dbReference type="Proteomes" id="UP000824161">
    <property type="component" value="Unassembled WGS sequence"/>
</dbReference>
<reference evidence="3" key="1">
    <citation type="submission" date="2020-10" db="EMBL/GenBank/DDBJ databases">
        <authorList>
            <person name="Gilroy R."/>
        </authorList>
    </citation>
    <scope>NUCLEOTIDE SEQUENCE</scope>
    <source>
        <strain evidence="3">1383</strain>
    </source>
</reference>
<dbReference type="PANTHER" id="PTHR11575:SF24">
    <property type="entry name" value="5'-NUCLEOTIDASE"/>
    <property type="match status" value="1"/>
</dbReference>
<organism evidence="3 4">
    <name type="scientific">Candidatus Merdimorpha stercoravium</name>
    <dbReference type="NCBI Taxonomy" id="2840863"/>
    <lineage>
        <taxon>Bacteria</taxon>
        <taxon>Pseudomonadati</taxon>
        <taxon>Bacteroidota</taxon>
        <taxon>Flavobacteriia</taxon>
        <taxon>Flavobacteriales</taxon>
        <taxon>Candidatus Merdimorpha</taxon>
    </lineage>
</organism>
<dbReference type="InterPro" id="IPR036907">
    <property type="entry name" value="5'-Nucleotdase_C_sf"/>
</dbReference>
<proteinExistence type="predicted"/>
<reference evidence="3" key="2">
    <citation type="journal article" date="2021" name="PeerJ">
        <title>Extensive microbial diversity within the chicken gut microbiome revealed by metagenomics and culture.</title>
        <authorList>
            <person name="Gilroy R."/>
            <person name="Ravi A."/>
            <person name="Getino M."/>
            <person name="Pursley I."/>
            <person name="Horton D.L."/>
            <person name="Alikhan N.F."/>
            <person name="Baker D."/>
            <person name="Gharbi K."/>
            <person name="Hall N."/>
            <person name="Watson M."/>
            <person name="Adriaenssens E.M."/>
            <person name="Foster-Nyarko E."/>
            <person name="Jarju S."/>
            <person name="Secka A."/>
            <person name="Antonio M."/>
            <person name="Oren A."/>
            <person name="Chaudhuri R.R."/>
            <person name="La Ragione R."/>
            <person name="Hildebrand F."/>
            <person name="Pallen M.J."/>
        </authorList>
    </citation>
    <scope>NUCLEOTIDE SEQUENCE</scope>
    <source>
        <strain evidence="3">1383</strain>
    </source>
</reference>
<evidence type="ECO:0000313" key="3">
    <source>
        <dbReference type="EMBL" id="HIT97501.1"/>
    </source>
</evidence>
<gene>
    <name evidence="3" type="ORF">IAC44_01535</name>
</gene>
<comment type="caution">
    <text evidence="3">The sequence shown here is derived from an EMBL/GenBank/DDBJ whole genome shotgun (WGS) entry which is preliminary data.</text>
</comment>
<dbReference type="PROSITE" id="PS51257">
    <property type="entry name" value="PROKAR_LIPOPROTEIN"/>
    <property type="match status" value="1"/>
</dbReference>
<dbReference type="EMBL" id="DVLY01000036">
    <property type="protein sequence ID" value="HIT97501.1"/>
    <property type="molecule type" value="Genomic_DNA"/>
</dbReference>
<protein>
    <submittedName>
        <fullName evidence="3">5'-nucleotidase C-terminal domain-containing protein</fullName>
    </submittedName>
</protein>
<evidence type="ECO:0000259" key="2">
    <source>
        <dbReference type="Pfam" id="PF02872"/>
    </source>
</evidence>
<evidence type="ECO:0000313" key="4">
    <source>
        <dbReference type="Proteomes" id="UP000824161"/>
    </source>
</evidence>
<sequence>MLNNRLGRLALLALLPLSFGGCSSGGYQVEKITASHIEVDPSVPEDVRMEAFLAPYRDSLSVLLDQVIAYSPQYLSKNDQNGLLGAWLADLSIEQVETYLRSQGVDPQIDIALFNAGGERTSLPQGEVKRSFVYEFMPFENKYMLVRLRGQQMEEMFRYLADDALQGTFHPLGGLNLQIRDKGRKITARIGGKRFDPKKEYTVLTTDFLYNGGDNMTFFAQNQGVLETSLKMRESIMDYFAQTDTITLPKDLRYEIK</sequence>
<name>A0A9D1H8S8_9FLAO</name>
<dbReference type="InterPro" id="IPR008334">
    <property type="entry name" value="5'-Nucleotdase_C"/>
</dbReference>
<dbReference type="GO" id="GO:0016787">
    <property type="term" value="F:hydrolase activity"/>
    <property type="evidence" value="ECO:0007669"/>
    <property type="project" value="InterPro"/>
</dbReference>
<dbReference type="PANTHER" id="PTHR11575">
    <property type="entry name" value="5'-NUCLEOTIDASE-RELATED"/>
    <property type="match status" value="1"/>
</dbReference>
<dbReference type="SUPFAM" id="SSF55816">
    <property type="entry name" value="5'-nucleotidase (syn. UDP-sugar hydrolase), C-terminal domain"/>
    <property type="match status" value="1"/>
</dbReference>
<feature type="domain" description="5'-Nucleotidase C-terminal" evidence="2">
    <location>
        <begin position="77"/>
        <end position="220"/>
    </location>
</feature>
<feature type="signal peptide" evidence="1">
    <location>
        <begin position="1"/>
        <end position="24"/>
    </location>
</feature>
<dbReference type="Gene3D" id="3.90.780.10">
    <property type="entry name" value="5'-Nucleotidase, C-terminal domain"/>
    <property type="match status" value="1"/>
</dbReference>
<feature type="chain" id="PRO_5038657883" evidence="1">
    <location>
        <begin position="25"/>
        <end position="257"/>
    </location>
</feature>
<dbReference type="InterPro" id="IPR006179">
    <property type="entry name" value="5_nucleotidase/apyrase"/>
</dbReference>
<dbReference type="Pfam" id="PF02872">
    <property type="entry name" value="5_nucleotid_C"/>
    <property type="match status" value="1"/>
</dbReference>
<dbReference type="GO" id="GO:0009166">
    <property type="term" value="P:nucleotide catabolic process"/>
    <property type="evidence" value="ECO:0007669"/>
    <property type="project" value="InterPro"/>
</dbReference>
<keyword evidence="1" id="KW-0732">Signal</keyword>
<accession>A0A9D1H8S8</accession>
<evidence type="ECO:0000256" key="1">
    <source>
        <dbReference type="SAM" id="SignalP"/>
    </source>
</evidence>